<dbReference type="STRING" id="1073353.H740_04370"/>
<name>M3IL49_9BACT</name>
<proteinExistence type="predicted"/>
<protein>
    <submittedName>
        <fullName evidence="1">Uncharacterized protein</fullName>
    </submittedName>
</protein>
<dbReference type="Proteomes" id="UP000011782">
    <property type="component" value="Unassembled WGS sequence"/>
</dbReference>
<dbReference type="PATRIC" id="fig|1073353.3.peg.942"/>
<dbReference type="AlphaFoldDB" id="M3IL49"/>
<reference evidence="1 2" key="1">
    <citation type="submission" date="2013-02" db="EMBL/GenBank/DDBJ databases">
        <title>Co-occurrence of anaerobic bacteria in colorectal carcinomas.</title>
        <authorList>
            <person name="Holt R.A."/>
            <person name="Warren R.L."/>
            <person name="Allen-Vercoe E."/>
            <person name="Pleasance S."/>
            <person name="Freeman D.J."/>
            <person name="Watson P."/>
            <person name="Moore R."/>
            <person name="Cochrane K."/>
        </authorList>
    </citation>
    <scope>NUCLEOTIDE SEQUENCE [LARGE SCALE GENOMIC DNA]</scope>
    <source>
        <strain evidence="1 2">CC57C</strain>
    </source>
</reference>
<sequence length="166" mass="19199">MQKQLNEIYELLQAWKAERRLSIESQRAGLLGNLCEELAEYFRAQNNNERVDALCDIVVFAMNAMSEPFVKPASLNMPQLWSAMLLPHDTDIIINASSLNSLVLQMWRAIERLGYNPYLCMLETIKEISSRTGKYDESIGKWVKDKSPEAVAKWYKADYERCKNDD</sequence>
<organism evidence="1 2">
    <name type="scientific">Campylobacter showae CC57C</name>
    <dbReference type="NCBI Taxonomy" id="1073353"/>
    <lineage>
        <taxon>Bacteria</taxon>
        <taxon>Pseudomonadati</taxon>
        <taxon>Campylobacterota</taxon>
        <taxon>Epsilonproteobacteria</taxon>
        <taxon>Campylobacterales</taxon>
        <taxon>Campylobacteraceae</taxon>
        <taxon>Campylobacter</taxon>
    </lineage>
</organism>
<dbReference type="RefSeq" id="WP_002951676.1">
    <property type="nucleotide sequence ID" value="NZ_AOTD01000113.1"/>
</dbReference>
<gene>
    <name evidence="1" type="ORF">H740_04370</name>
</gene>
<dbReference type="OrthoDB" id="5363718at2"/>
<accession>M3IL49</accession>
<dbReference type="EMBL" id="AOTD01000113">
    <property type="protein sequence ID" value="EMG30841.1"/>
    <property type="molecule type" value="Genomic_DNA"/>
</dbReference>
<evidence type="ECO:0000313" key="2">
    <source>
        <dbReference type="Proteomes" id="UP000011782"/>
    </source>
</evidence>
<comment type="caution">
    <text evidence="1">The sequence shown here is derived from an EMBL/GenBank/DDBJ whole genome shotgun (WGS) entry which is preliminary data.</text>
</comment>
<evidence type="ECO:0000313" key="1">
    <source>
        <dbReference type="EMBL" id="EMG30841.1"/>
    </source>
</evidence>